<proteinExistence type="predicted"/>
<dbReference type="KEGG" id="pfv:Psefu_1741"/>
<evidence type="ECO:0008006" key="3">
    <source>
        <dbReference type="Google" id="ProtNLM"/>
    </source>
</evidence>
<dbReference type="EMBL" id="CP002727">
    <property type="protein sequence ID" value="AEF21715.1"/>
    <property type="molecule type" value="Genomic_DNA"/>
</dbReference>
<evidence type="ECO:0000313" key="2">
    <source>
        <dbReference type="Proteomes" id="UP000000686"/>
    </source>
</evidence>
<dbReference type="Proteomes" id="UP000000686">
    <property type="component" value="Chromosome"/>
</dbReference>
<keyword evidence="2" id="KW-1185">Reference proteome</keyword>
<name>F6AIR4_PSEF1</name>
<organism evidence="1 2">
    <name type="scientific">Pseudomonas fulva (strain 12-X)</name>
    <dbReference type="NCBI Taxonomy" id="743720"/>
    <lineage>
        <taxon>Bacteria</taxon>
        <taxon>Pseudomonadati</taxon>
        <taxon>Pseudomonadota</taxon>
        <taxon>Gammaproteobacteria</taxon>
        <taxon>Pseudomonadales</taxon>
        <taxon>Pseudomonadaceae</taxon>
        <taxon>Pseudomonas</taxon>
    </lineage>
</organism>
<dbReference type="AlphaFoldDB" id="F6AIR4"/>
<dbReference type="RefSeq" id="WP_013790846.1">
    <property type="nucleotide sequence ID" value="NC_015556.1"/>
</dbReference>
<gene>
    <name evidence="1" type="ordered locus">Psefu_1741</name>
</gene>
<evidence type="ECO:0000313" key="1">
    <source>
        <dbReference type="EMBL" id="AEF21715.1"/>
    </source>
</evidence>
<accession>F6AIR4</accession>
<reference evidence="1 2" key="1">
    <citation type="submission" date="2011-04" db="EMBL/GenBank/DDBJ databases">
        <title>Complete sequence of Pseudomonas fulva 12-X.</title>
        <authorList>
            <consortium name="US DOE Joint Genome Institute"/>
            <person name="Lucas S."/>
            <person name="Han J."/>
            <person name="Lapidus A."/>
            <person name="Cheng J.-F."/>
            <person name="Goodwin L."/>
            <person name="Pitluck S."/>
            <person name="Peters L."/>
            <person name="Mikhailova N."/>
            <person name="Pagani I."/>
            <person name="Davenport K."/>
            <person name="Han C."/>
            <person name="Tapia R."/>
            <person name="Land M."/>
            <person name="Hauser L."/>
            <person name="Kyrpides N."/>
            <person name="Ivanova N."/>
            <person name="Pagani I."/>
            <person name="Lcollab F.I."/>
            <person name="Woyke T."/>
        </authorList>
    </citation>
    <scope>NUCLEOTIDE SEQUENCE [LARGE SCALE GENOMIC DNA]</scope>
    <source>
        <strain evidence="2">12-X</strain>
    </source>
</reference>
<dbReference type="eggNOG" id="ENOG5031R3Q">
    <property type="taxonomic scope" value="Bacteria"/>
</dbReference>
<dbReference type="InterPro" id="IPR025332">
    <property type="entry name" value="DUF4238"/>
</dbReference>
<sequence>MHQLRKDNHYVPKLYLKQWSHEALIPTYRLLVPSEKAPLWKRQSLKGTAYHQHLYTYLVGQEETDEFERWLGSEFESPAEETIRRVVREERLEPEHWRRLVRFAGAKS</sequence>
<dbReference type="HOGENOM" id="CLU_2194673_0_0_6"/>
<protein>
    <recommendedName>
        <fullName evidence="3">DUF4238 domain-containing protein</fullName>
    </recommendedName>
</protein>
<dbReference type="Pfam" id="PF14022">
    <property type="entry name" value="DUF4238"/>
    <property type="match status" value="1"/>
</dbReference>